<organism evidence="1 2">
    <name type="scientific">Protopolystoma xenopodis</name>
    <dbReference type="NCBI Taxonomy" id="117903"/>
    <lineage>
        <taxon>Eukaryota</taxon>
        <taxon>Metazoa</taxon>
        <taxon>Spiralia</taxon>
        <taxon>Lophotrochozoa</taxon>
        <taxon>Platyhelminthes</taxon>
        <taxon>Monogenea</taxon>
        <taxon>Polyopisthocotylea</taxon>
        <taxon>Polystomatidea</taxon>
        <taxon>Polystomatidae</taxon>
        <taxon>Protopolystoma</taxon>
    </lineage>
</organism>
<protein>
    <submittedName>
        <fullName evidence="1">Uncharacterized protein</fullName>
    </submittedName>
</protein>
<dbReference type="Proteomes" id="UP000784294">
    <property type="component" value="Unassembled WGS sequence"/>
</dbReference>
<evidence type="ECO:0000313" key="2">
    <source>
        <dbReference type="Proteomes" id="UP000784294"/>
    </source>
</evidence>
<dbReference type="AlphaFoldDB" id="A0A3S5B3Q7"/>
<gene>
    <name evidence="1" type="ORF">PXEA_LOCUS26141</name>
</gene>
<keyword evidence="2" id="KW-1185">Reference proteome</keyword>
<proteinExistence type="predicted"/>
<comment type="caution">
    <text evidence="1">The sequence shown here is derived from an EMBL/GenBank/DDBJ whole genome shotgun (WGS) entry which is preliminary data.</text>
</comment>
<sequence length="346" mass="39937">MSNVGHSIEHESGHAWYNTVEALRGLIEKSVDWIVYISRLWAMETRNNRKERISKPETGSTQDEIVERLMKETRRASSSDEQTRGEAFELLKRQLVLEFLNKDEATEEERDENEDTSAQIPRWNLLLSSVVESHAHAARMLILQSEEDSKPRSDDPPRILVYERQLPSKAQVYFELLNTKFLQCPLSIYASQVKLDDELEEAAAWRFTDLVLRSGRPTPREYLRRRLSDMQTQLRSSKAVRVRRNRVSWLAMAGLVRDEEEEDFSKLGRKEIDEEEAKIASIGGENGKGETTFEGEMVRVVEAAMRWLESAKLDDFLATLKGRPGSGKKVSQIDIERQNSFKNCME</sequence>
<dbReference type="EMBL" id="CAAALY010244533">
    <property type="protein sequence ID" value="VEL32701.1"/>
    <property type="molecule type" value="Genomic_DNA"/>
</dbReference>
<evidence type="ECO:0000313" key="1">
    <source>
        <dbReference type="EMBL" id="VEL32701.1"/>
    </source>
</evidence>
<accession>A0A3S5B3Q7</accession>
<reference evidence="1" key="1">
    <citation type="submission" date="2018-11" db="EMBL/GenBank/DDBJ databases">
        <authorList>
            <consortium name="Pathogen Informatics"/>
        </authorList>
    </citation>
    <scope>NUCLEOTIDE SEQUENCE</scope>
</reference>
<name>A0A3S5B3Q7_9PLAT</name>